<reference evidence="2" key="1">
    <citation type="submission" date="2019-11" db="EMBL/GenBank/DDBJ databases">
        <title>Microbial mats filling the niche in hypersaline microbial mats.</title>
        <authorList>
            <person name="Wong H.L."/>
            <person name="Macleod F.I."/>
            <person name="White R.A. III"/>
            <person name="Burns B.P."/>
        </authorList>
    </citation>
    <scope>NUCLEOTIDE SEQUENCE</scope>
    <source>
        <strain evidence="2">Bin_327</strain>
    </source>
</reference>
<gene>
    <name evidence="2" type="ORF">GF359_00670</name>
</gene>
<dbReference type="AlphaFoldDB" id="A0A9D5K7E5"/>
<accession>A0A9D5K7E5</accession>
<evidence type="ECO:0000313" key="3">
    <source>
        <dbReference type="Proteomes" id="UP000630660"/>
    </source>
</evidence>
<dbReference type="Proteomes" id="UP000630660">
    <property type="component" value="Unassembled WGS sequence"/>
</dbReference>
<keyword evidence="1" id="KW-0175">Coiled coil</keyword>
<sequence>MIGLLEIELLNNSSRSLKDKRRELNRLIDKLHREFGVAVAEVGAQNTWQRTELAVVTVSNNGRHNNRVLERVVNRIRTRHLAWQLLDYSIREVF</sequence>
<dbReference type="InterPro" id="IPR036746">
    <property type="entry name" value="TT1725-like_sf"/>
</dbReference>
<protein>
    <submittedName>
        <fullName evidence="2">DUF503 family protein</fullName>
    </submittedName>
</protein>
<proteinExistence type="predicted"/>
<feature type="coiled-coil region" evidence="1">
    <location>
        <begin position="7"/>
        <end position="34"/>
    </location>
</feature>
<dbReference type="Pfam" id="PF04456">
    <property type="entry name" value="DUF503"/>
    <property type="match status" value="1"/>
</dbReference>
<dbReference type="PANTHER" id="PTHR36441:SF1">
    <property type="entry name" value="DUF503 DOMAIN-CONTAINING PROTEIN"/>
    <property type="match status" value="1"/>
</dbReference>
<dbReference type="Gene3D" id="3.30.70.1120">
    <property type="entry name" value="TT1725-like"/>
    <property type="match status" value="1"/>
</dbReference>
<dbReference type="SUPFAM" id="SSF103007">
    <property type="entry name" value="Hypothetical protein TT1725"/>
    <property type="match status" value="1"/>
</dbReference>
<dbReference type="PANTHER" id="PTHR36441">
    <property type="entry name" value="HYPOTHETICAL CYTOSOLIC PROTEIN"/>
    <property type="match status" value="1"/>
</dbReference>
<dbReference type="InterPro" id="IPR007546">
    <property type="entry name" value="DUF503"/>
</dbReference>
<comment type="caution">
    <text evidence="2">The sequence shown here is derived from an EMBL/GenBank/DDBJ whole genome shotgun (WGS) entry which is preliminary data.</text>
</comment>
<dbReference type="EMBL" id="WJKJ01000020">
    <property type="protein sequence ID" value="MBD3363706.1"/>
    <property type="molecule type" value="Genomic_DNA"/>
</dbReference>
<evidence type="ECO:0000256" key="1">
    <source>
        <dbReference type="SAM" id="Coils"/>
    </source>
</evidence>
<evidence type="ECO:0000313" key="2">
    <source>
        <dbReference type="EMBL" id="MBD3363706.1"/>
    </source>
</evidence>
<organism evidence="2 3">
    <name type="scientific">candidate division WOR-3 bacterium</name>
    <dbReference type="NCBI Taxonomy" id="2052148"/>
    <lineage>
        <taxon>Bacteria</taxon>
        <taxon>Bacteria division WOR-3</taxon>
    </lineage>
</organism>
<name>A0A9D5K7E5_UNCW3</name>